<gene>
    <name evidence="1" type="ORF">g.38160</name>
</gene>
<protein>
    <submittedName>
        <fullName evidence="1">Uncharacterized protein</fullName>
    </submittedName>
</protein>
<reference evidence="1" key="1">
    <citation type="journal article" date="2016" name="Gigascience">
        <title>De novo construction of an expanded transcriptome assembly for the western tarnished plant bug, Lygus hesperus.</title>
        <authorList>
            <person name="Tassone E.E."/>
            <person name="Geib S.M."/>
            <person name="Hall B."/>
            <person name="Fabrick J.A."/>
            <person name="Brent C.S."/>
            <person name="Hull J.J."/>
        </authorList>
    </citation>
    <scope>NUCLEOTIDE SEQUENCE</scope>
</reference>
<dbReference type="EMBL" id="GDHC01011352">
    <property type="protein sequence ID" value="JAQ07277.1"/>
    <property type="molecule type" value="Transcribed_RNA"/>
</dbReference>
<dbReference type="AlphaFoldDB" id="A0A146LKH7"/>
<accession>A0A146LKH7</accession>
<evidence type="ECO:0000313" key="1">
    <source>
        <dbReference type="EMBL" id="JAQ07277.1"/>
    </source>
</evidence>
<organism evidence="1">
    <name type="scientific">Lygus hesperus</name>
    <name type="common">Western plant bug</name>
    <dbReference type="NCBI Taxonomy" id="30085"/>
    <lineage>
        <taxon>Eukaryota</taxon>
        <taxon>Metazoa</taxon>
        <taxon>Ecdysozoa</taxon>
        <taxon>Arthropoda</taxon>
        <taxon>Hexapoda</taxon>
        <taxon>Insecta</taxon>
        <taxon>Pterygota</taxon>
        <taxon>Neoptera</taxon>
        <taxon>Paraneoptera</taxon>
        <taxon>Hemiptera</taxon>
        <taxon>Heteroptera</taxon>
        <taxon>Panheteroptera</taxon>
        <taxon>Cimicomorpha</taxon>
        <taxon>Miridae</taxon>
        <taxon>Mirini</taxon>
        <taxon>Lygus</taxon>
    </lineage>
</organism>
<sequence length="136" mass="15521">LFHDIYSIMSMRSTAVAVLLVTALNLIGFTVNTRVEPSMRLYTKQTGLMNNARESELAARDLQAPSWSFSKASRLIDSFRQLRKNIRGFLSSSFNKLNPQGNGRLSQRKMGIPREGFLVPVKKFNYFGSERGRLFR</sequence>
<name>A0A146LKH7_LYGHE</name>
<proteinExistence type="predicted"/>
<feature type="non-terminal residue" evidence="1">
    <location>
        <position position="1"/>
    </location>
</feature>